<keyword evidence="7 9" id="KW-0472">Membrane</keyword>
<feature type="transmembrane region" description="Helical" evidence="9">
    <location>
        <begin position="96"/>
        <end position="118"/>
    </location>
</feature>
<dbReference type="KEGG" id="lit:FPZ52_15525"/>
<keyword evidence="6 9" id="KW-1133">Transmembrane helix</keyword>
<feature type="transmembrane region" description="Helical" evidence="9">
    <location>
        <begin position="58"/>
        <end position="75"/>
    </location>
</feature>
<evidence type="ECO:0000313" key="12">
    <source>
        <dbReference type="Proteomes" id="UP000318483"/>
    </source>
</evidence>
<evidence type="ECO:0000256" key="2">
    <source>
        <dbReference type="ARBA" id="ARBA00022448"/>
    </source>
</evidence>
<keyword evidence="5 9" id="KW-0812">Transmembrane</keyword>
<keyword evidence="2 9" id="KW-0813">Transport</keyword>
<evidence type="ECO:0000256" key="4">
    <source>
        <dbReference type="ARBA" id="ARBA00022519"/>
    </source>
</evidence>
<keyword evidence="12" id="KW-1185">Reference proteome</keyword>
<evidence type="ECO:0000313" key="11">
    <source>
        <dbReference type="EMBL" id="QDY71119.1"/>
    </source>
</evidence>
<comment type="subcellular location">
    <subcellularLocation>
        <location evidence="1 9">Cell inner membrane</location>
        <topology evidence="1 9">Multi-pass membrane protein</topology>
    </subcellularLocation>
</comment>
<name>A0A5B8IAN9_9RHOB</name>
<keyword evidence="3" id="KW-1003">Cell membrane</keyword>
<comment type="similarity">
    <text evidence="8 9">Belongs to the TRAP transporter small permease family.</text>
</comment>
<dbReference type="PANTHER" id="PTHR35011:SF11">
    <property type="entry name" value="TRAP TRANSPORTER SMALL PERMEASE PROTEIN"/>
    <property type="match status" value="1"/>
</dbReference>
<protein>
    <recommendedName>
        <fullName evidence="9">TRAP transporter small permease protein</fullName>
    </recommendedName>
</protein>
<evidence type="ECO:0000256" key="6">
    <source>
        <dbReference type="ARBA" id="ARBA00022989"/>
    </source>
</evidence>
<dbReference type="InterPro" id="IPR007387">
    <property type="entry name" value="TRAP_DctQ"/>
</dbReference>
<feature type="transmembrane region" description="Helical" evidence="9">
    <location>
        <begin position="149"/>
        <end position="171"/>
    </location>
</feature>
<dbReference type="GO" id="GO:0005886">
    <property type="term" value="C:plasma membrane"/>
    <property type="evidence" value="ECO:0007669"/>
    <property type="project" value="UniProtKB-SubCell"/>
</dbReference>
<comment type="subunit">
    <text evidence="9">The complex comprises the extracytoplasmic solute receptor protein and the two transmembrane proteins.</text>
</comment>
<dbReference type="Pfam" id="PF04290">
    <property type="entry name" value="DctQ"/>
    <property type="match status" value="1"/>
</dbReference>
<sequence length="196" mass="21592">MGLILLRVANVLQRLNTRVLWIGTSLAAVAITLMVVAILVQVFFRYVLNSALPWPEEAARFLMLWMTGLAAPAAYRRGAFVSIDLLEFALPRRVGAVLSLLLLLIALAVLGMALQFGWKHVQSGWLFNSSSLKLPLGLIGMKAVKIKLAWMYMSLFVGFAMLAVVNIELILRSVLKVMGRDEGLDPLPVMTIAEAE</sequence>
<keyword evidence="4 9" id="KW-0997">Cell inner membrane</keyword>
<evidence type="ECO:0000256" key="8">
    <source>
        <dbReference type="ARBA" id="ARBA00038436"/>
    </source>
</evidence>
<dbReference type="GO" id="GO:0022857">
    <property type="term" value="F:transmembrane transporter activity"/>
    <property type="evidence" value="ECO:0007669"/>
    <property type="project" value="UniProtKB-UniRule"/>
</dbReference>
<dbReference type="OrthoDB" id="4964541at2"/>
<geneLocation type="plasmid" evidence="11 12">
    <name>unnamed3</name>
</geneLocation>
<accession>A0A5B8IAN9</accession>
<organism evidence="11 12">
    <name type="scientific">Qingshengfaniella alkalisoli</name>
    <dbReference type="NCBI Taxonomy" id="2599296"/>
    <lineage>
        <taxon>Bacteria</taxon>
        <taxon>Pseudomonadati</taxon>
        <taxon>Pseudomonadota</taxon>
        <taxon>Alphaproteobacteria</taxon>
        <taxon>Rhodobacterales</taxon>
        <taxon>Paracoccaceae</taxon>
        <taxon>Qingshengfaniella</taxon>
    </lineage>
</organism>
<dbReference type="GO" id="GO:0015740">
    <property type="term" value="P:C4-dicarboxylate transport"/>
    <property type="evidence" value="ECO:0007669"/>
    <property type="project" value="TreeGrafter"/>
</dbReference>
<dbReference type="RefSeq" id="WP_146366535.1">
    <property type="nucleotide sequence ID" value="NZ_CP042264.1"/>
</dbReference>
<comment type="function">
    <text evidence="9">Part of the tripartite ATP-independent periplasmic (TRAP) transport system.</text>
</comment>
<evidence type="ECO:0000256" key="9">
    <source>
        <dbReference type="RuleBase" id="RU369079"/>
    </source>
</evidence>
<gene>
    <name evidence="11" type="ORF">FPZ52_15525</name>
</gene>
<feature type="domain" description="Tripartite ATP-independent periplasmic transporters DctQ component" evidence="10">
    <location>
        <begin position="34"/>
        <end position="174"/>
    </location>
</feature>
<feature type="transmembrane region" description="Helical" evidence="9">
    <location>
        <begin position="20"/>
        <end position="46"/>
    </location>
</feature>
<proteinExistence type="inferred from homology"/>
<dbReference type="EMBL" id="CP042264">
    <property type="protein sequence ID" value="QDY71119.1"/>
    <property type="molecule type" value="Genomic_DNA"/>
</dbReference>
<dbReference type="AlphaFoldDB" id="A0A5B8IAN9"/>
<reference evidence="11 12" key="1">
    <citation type="submission" date="2019-07" db="EMBL/GenBank/DDBJ databases">
        <title>Litoreibacter alkalisoli sp. nov., isolated from saline-alkaline soil.</title>
        <authorList>
            <person name="Wang S."/>
            <person name="Xu L."/>
            <person name="Xing Y.-T."/>
            <person name="Sun J.-Q."/>
        </authorList>
    </citation>
    <scope>NUCLEOTIDE SEQUENCE [LARGE SCALE GENOMIC DNA]</scope>
    <source>
        <strain evidence="11 12">LN3S51</strain>
        <plasmid evidence="11 12">unnamed3</plasmid>
    </source>
</reference>
<dbReference type="PANTHER" id="PTHR35011">
    <property type="entry name" value="2,3-DIKETO-L-GULONATE TRAP TRANSPORTER SMALL PERMEASE PROTEIN YIAM"/>
    <property type="match status" value="1"/>
</dbReference>
<dbReference type="Proteomes" id="UP000318483">
    <property type="component" value="Plasmid unnamed3"/>
</dbReference>
<evidence type="ECO:0000256" key="7">
    <source>
        <dbReference type="ARBA" id="ARBA00023136"/>
    </source>
</evidence>
<evidence type="ECO:0000256" key="5">
    <source>
        <dbReference type="ARBA" id="ARBA00022692"/>
    </source>
</evidence>
<keyword evidence="11" id="KW-0614">Plasmid</keyword>
<evidence type="ECO:0000256" key="1">
    <source>
        <dbReference type="ARBA" id="ARBA00004429"/>
    </source>
</evidence>
<dbReference type="InterPro" id="IPR055348">
    <property type="entry name" value="DctQ"/>
</dbReference>
<evidence type="ECO:0000256" key="3">
    <source>
        <dbReference type="ARBA" id="ARBA00022475"/>
    </source>
</evidence>
<evidence type="ECO:0000259" key="10">
    <source>
        <dbReference type="Pfam" id="PF04290"/>
    </source>
</evidence>